<protein>
    <submittedName>
        <fullName evidence="2">Acetyltransferase</fullName>
    </submittedName>
</protein>
<dbReference type="SUPFAM" id="SSF55729">
    <property type="entry name" value="Acyl-CoA N-acyltransferases (Nat)"/>
    <property type="match status" value="1"/>
</dbReference>
<dbReference type="GO" id="GO:0016747">
    <property type="term" value="F:acyltransferase activity, transferring groups other than amino-acyl groups"/>
    <property type="evidence" value="ECO:0007669"/>
    <property type="project" value="InterPro"/>
</dbReference>
<dbReference type="EMBL" id="CP000050">
    <property type="protein sequence ID" value="AAY51268.1"/>
    <property type="molecule type" value="Genomic_DNA"/>
</dbReference>
<dbReference type="AlphaFoldDB" id="A0A0H2XCG4"/>
<dbReference type="PROSITE" id="PS51186">
    <property type="entry name" value="GNAT"/>
    <property type="match status" value="1"/>
</dbReference>
<dbReference type="HOGENOM" id="CLU_013985_3_1_6"/>
<dbReference type="PANTHER" id="PTHR43792">
    <property type="entry name" value="GNAT FAMILY, PUTATIVE (AFU_ORTHOLOGUE AFUA_3G00765)-RELATED-RELATED"/>
    <property type="match status" value="1"/>
</dbReference>
<keyword evidence="2" id="KW-0808">Transferase</keyword>
<organism evidence="2 3">
    <name type="scientific">Xanthomonas campestris pv. campestris (strain 8004)</name>
    <dbReference type="NCBI Taxonomy" id="314565"/>
    <lineage>
        <taxon>Bacteria</taxon>
        <taxon>Pseudomonadati</taxon>
        <taxon>Pseudomonadota</taxon>
        <taxon>Gammaproteobacteria</taxon>
        <taxon>Lysobacterales</taxon>
        <taxon>Lysobacteraceae</taxon>
        <taxon>Xanthomonas</taxon>
    </lineage>
</organism>
<dbReference type="Proteomes" id="UP000000420">
    <property type="component" value="Chromosome"/>
</dbReference>
<dbReference type="Gene3D" id="3.40.630.30">
    <property type="match status" value="1"/>
</dbReference>
<evidence type="ECO:0000313" key="3">
    <source>
        <dbReference type="Proteomes" id="UP000000420"/>
    </source>
</evidence>
<evidence type="ECO:0000259" key="1">
    <source>
        <dbReference type="PROSITE" id="PS51186"/>
    </source>
</evidence>
<evidence type="ECO:0000313" key="2">
    <source>
        <dbReference type="EMBL" id="AAY51268.1"/>
    </source>
</evidence>
<dbReference type="InterPro" id="IPR000182">
    <property type="entry name" value="GNAT_dom"/>
</dbReference>
<dbReference type="InterPro" id="IPR051531">
    <property type="entry name" value="N-acetyltransferase"/>
</dbReference>
<gene>
    <name evidence="2" type="ordered locus">XC_4230</name>
</gene>
<name>A0A0H2XCG4_XANC8</name>
<dbReference type="Pfam" id="PF13302">
    <property type="entry name" value="Acetyltransf_3"/>
    <property type="match status" value="1"/>
</dbReference>
<dbReference type="KEGG" id="xcb:XC_4230"/>
<feature type="domain" description="N-acetyltransferase" evidence="1">
    <location>
        <begin position="18"/>
        <end position="180"/>
    </location>
</feature>
<reference evidence="2 3" key="1">
    <citation type="journal article" date="2005" name="Genome Res.">
        <title>Comparative and functional genomic analyses of the pathogenicity of phytopathogen Xanthomonas campestris pv. campestris.</title>
        <authorList>
            <person name="Qian W."/>
            <person name="Jia Y."/>
            <person name="Ren S.X."/>
            <person name="He Y.Q."/>
            <person name="Feng J.X."/>
            <person name="Lu L.F."/>
            <person name="Sun Q."/>
            <person name="Ying G."/>
            <person name="Tang D.J."/>
            <person name="Tang H."/>
            <person name="Wu W."/>
            <person name="Hao P."/>
            <person name="Wang L."/>
            <person name="Jiang B.L."/>
            <person name="Zeng S."/>
            <person name="Gu W.Y."/>
            <person name="Lu G."/>
            <person name="Rong L."/>
            <person name="Tian Y."/>
            <person name="Yao Z."/>
            <person name="Fu G."/>
            <person name="Chen B."/>
            <person name="Fang R."/>
            <person name="Qiang B."/>
            <person name="Chen Z."/>
            <person name="Zhao G.P."/>
            <person name="Tang J.L."/>
            <person name="He C."/>
        </authorList>
    </citation>
    <scope>NUCLEOTIDE SEQUENCE [LARGE SCALE GENOMIC DNA]</scope>
    <source>
        <strain evidence="2 3">8004</strain>
    </source>
</reference>
<proteinExistence type="predicted"/>
<accession>A0A0H2XCG4</accession>
<dbReference type="PANTHER" id="PTHR43792:SF1">
    <property type="entry name" value="N-ACETYLTRANSFERASE DOMAIN-CONTAINING PROTEIN"/>
    <property type="match status" value="1"/>
</dbReference>
<dbReference type="InterPro" id="IPR016181">
    <property type="entry name" value="Acyl_CoA_acyltransferase"/>
</dbReference>
<sequence>MFLMPEHTVTVVIETPRLRLRTLDAERDADAMLALVNDPAFIAGINDRGVRTREQARAHLREWAQAHQERHGFAHWAVETRDEGAFAGTLGLLCRDTLPVPHIGFALLPDYRGKGYVREAGHAVLRYARDVLRLPQLCAIVSPDNSDSIRALEQLGLQRQGLRVLSPGTDDVLYYVIDLGPGVDS</sequence>